<gene>
    <name evidence="1" type="ORF">DES40_1736</name>
</gene>
<dbReference type="RefSeq" id="WP_121100813.1">
    <property type="nucleotide sequence ID" value="NZ_RBII01000002.1"/>
</dbReference>
<dbReference type="AlphaFoldDB" id="A0A420WDG8"/>
<keyword evidence="2" id="KW-1185">Reference proteome</keyword>
<dbReference type="Proteomes" id="UP000282211">
    <property type="component" value="Unassembled WGS sequence"/>
</dbReference>
<protein>
    <submittedName>
        <fullName evidence="1">Uncharacterized protein</fullName>
    </submittedName>
</protein>
<organism evidence="1 2">
    <name type="scientific">Litorimonas taeanensis</name>
    <dbReference type="NCBI Taxonomy" id="568099"/>
    <lineage>
        <taxon>Bacteria</taxon>
        <taxon>Pseudomonadati</taxon>
        <taxon>Pseudomonadota</taxon>
        <taxon>Alphaproteobacteria</taxon>
        <taxon>Maricaulales</taxon>
        <taxon>Robiginitomaculaceae</taxon>
    </lineage>
</organism>
<evidence type="ECO:0000313" key="2">
    <source>
        <dbReference type="Proteomes" id="UP000282211"/>
    </source>
</evidence>
<sequence length="82" mass="9058">MTSKEQEKIEKAVSFEKICRGTEVCLDAEGRYRGAVYKNAEGWVGRVKFPLALGQYIVCETKHVAREYVASHAARPALKGGA</sequence>
<dbReference type="InParanoid" id="A0A420WDG8"/>
<evidence type="ECO:0000313" key="1">
    <source>
        <dbReference type="EMBL" id="RKQ68960.1"/>
    </source>
</evidence>
<name>A0A420WDG8_9PROT</name>
<accession>A0A420WDG8</accession>
<dbReference type="EMBL" id="RBII01000002">
    <property type="protein sequence ID" value="RKQ68960.1"/>
    <property type="molecule type" value="Genomic_DNA"/>
</dbReference>
<reference evidence="1 2" key="1">
    <citation type="submission" date="2018-10" db="EMBL/GenBank/DDBJ databases">
        <title>Genomic Encyclopedia of Type Strains, Phase IV (KMG-IV): sequencing the most valuable type-strain genomes for metagenomic binning, comparative biology and taxonomic classification.</title>
        <authorList>
            <person name="Goeker M."/>
        </authorList>
    </citation>
    <scope>NUCLEOTIDE SEQUENCE [LARGE SCALE GENOMIC DNA]</scope>
    <source>
        <strain evidence="1 2">DSM 22008</strain>
    </source>
</reference>
<comment type="caution">
    <text evidence="1">The sequence shown here is derived from an EMBL/GenBank/DDBJ whole genome shotgun (WGS) entry which is preliminary data.</text>
</comment>
<proteinExistence type="predicted"/>